<dbReference type="InterPro" id="IPR043917">
    <property type="entry name" value="DUF5753"/>
</dbReference>
<sequence length="293" mass="33345">MPRPSPTVRRRRLGQELRSLREGAGLTVEAVAKELDWSPSKVSRIETTAIKVGTVDLRALLDVYGVTDPDRRGGMLELGRESRETAWWMRVNDRTPIRSFRDFVGFEAEARRIRTYEPTIVPGLLQTEDYARAILKAFERVFQSTDVDLDEALKLRQTRQEILTRAEEPVEYVAIVDEAALRRPAGGKKRAEVMRGQIDRLLELNNRTNITIRVLPFEHGLHPGMNGAFTVVDLPHKDDPNVVYLEVVNEGVLLNDAESVRFYGRVFDGVQQEALGRDFSERLLLDVRDSYGS</sequence>
<dbReference type="InterPro" id="IPR010982">
    <property type="entry name" value="Lambda_DNA-bd_dom_sf"/>
</dbReference>
<dbReference type="Gene3D" id="1.10.260.40">
    <property type="entry name" value="lambda repressor-like DNA-binding domains"/>
    <property type="match status" value="1"/>
</dbReference>
<feature type="domain" description="HTH cro/C1-type" evidence="1">
    <location>
        <begin position="17"/>
        <end position="71"/>
    </location>
</feature>
<dbReference type="EMBL" id="BAAAGX010000046">
    <property type="protein sequence ID" value="GAA0282884.1"/>
    <property type="molecule type" value="Genomic_DNA"/>
</dbReference>
<dbReference type="PROSITE" id="PS50943">
    <property type="entry name" value="HTH_CROC1"/>
    <property type="match status" value="1"/>
</dbReference>
<dbReference type="InterPro" id="IPR001387">
    <property type="entry name" value="Cro/C1-type_HTH"/>
</dbReference>
<organism evidence="2 3">
    <name type="scientific">Cryptosporangium japonicum</name>
    <dbReference type="NCBI Taxonomy" id="80872"/>
    <lineage>
        <taxon>Bacteria</taxon>
        <taxon>Bacillati</taxon>
        <taxon>Actinomycetota</taxon>
        <taxon>Actinomycetes</taxon>
        <taxon>Cryptosporangiales</taxon>
        <taxon>Cryptosporangiaceae</taxon>
        <taxon>Cryptosporangium</taxon>
    </lineage>
</organism>
<reference evidence="3" key="1">
    <citation type="journal article" date="2019" name="Int. J. Syst. Evol. Microbiol.">
        <title>The Global Catalogue of Microorganisms (GCM) 10K type strain sequencing project: providing services to taxonomists for standard genome sequencing and annotation.</title>
        <authorList>
            <consortium name="The Broad Institute Genomics Platform"/>
            <consortium name="The Broad Institute Genome Sequencing Center for Infectious Disease"/>
            <person name="Wu L."/>
            <person name="Ma J."/>
        </authorList>
    </citation>
    <scope>NUCLEOTIDE SEQUENCE [LARGE SCALE GENOMIC DNA]</scope>
    <source>
        <strain evidence="3">JCM 10425</strain>
    </source>
</reference>
<dbReference type="SUPFAM" id="SSF47413">
    <property type="entry name" value="lambda repressor-like DNA-binding domains"/>
    <property type="match status" value="1"/>
</dbReference>
<comment type="caution">
    <text evidence="2">The sequence shown here is derived from an EMBL/GenBank/DDBJ whole genome shotgun (WGS) entry which is preliminary data.</text>
</comment>
<dbReference type="Proteomes" id="UP001500967">
    <property type="component" value="Unassembled WGS sequence"/>
</dbReference>
<dbReference type="Pfam" id="PF19054">
    <property type="entry name" value="DUF5753"/>
    <property type="match status" value="1"/>
</dbReference>
<dbReference type="SMART" id="SM00530">
    <property type="entry name" value="HTH_XRE"/>
    <property type="match status" value="1"/>
</dbReference>
<evidence type="ECO:0000259" key="1">
    <source>
        <dbReference type="PROSITE" id="PS50943"/>
    </source>
</evidence>
<keyword evidence="3" id="KW-1185">Reference proteome</keyword>
<dbReference type="Pfam" id="PF13560">
    <property type="entry name" value="HTH_31"/>
    <property type="match status" value="1"/>
</dbReference>
<accession>A0ABP3EY32</accession>
<dbReference type="CDD" id="cd00093">
    <property type="entry name" value="HTH_XRE"/>
    <property type="match status" value="1"/>
</dbReference>
<evidence type="ECO:0000313" key="3">
    <source>
        <dbReference type="Proteomes" id="UP001500967"/>
    </source>
</evidence>
<gene>
    <name evidence="2" type="ORF">GCM10009539_83620</name>
</gene>
<evidence type="ECO:0000313" key="2">
    <source>
        <dbReference type="EMBL" id="GAA0282884.1"/>
    </source>
</evidence>
<proteinExistence type="predicted"/>
<name>A0ABP3EY32_9ACTN</name>
<protein>
    <submittedName>
        <fullName evidence="2">Helix-turn-helix transcriptional regulator</fullName>
    </submittedName>
</protein>